<dbReference type="InterPro" id="IPR016031">
    <property type="entry name" value="Trp_RNA-bd_attenuator-like_dom"/>
</dbReference>
<dbReference type="Proteomes" id="UP000094336">
    <property type="component" value="Unassembled WGS sequence"/>
</dbReference>
<dbReference type="InterPro" id="IPR002838">
    <property type="entry name" value="AIM24"/>
</dbReference>
<accession>A0A1E3QSP5</accession>
<keyword evidence="8" id="KW-1185">Reference proteome</keyword>
<dbReference type="EMBL" id="KV454429">
    <property type="protein sequence ID" value="ODQ80690.1"/>
    <property type="molecule type" value="Genomic_DNA"/>
</dbReference>
<dbReference type="PANTHER" id="PTHR36959">
    <property type="entry name" value="ALTERED INHERITANCE OF MITOCHONDRIA PROTEIN 24, MITOCHONDRIAL"/>
    <property type="match status" value="1"/>
</dbReference>
<evidence type="ECO:0000256" key="2">
    <source>
        <dbReference type="ARBA" id="ARBA00009322"/>
    </source>
</evidence>
<evidence type="ECO:0000256" key="4">
    <source>
        <dbReference type="ARBA" id="ARBA00022946"/>
    </source>
</evidence>
<dbReference type="OrthoDB" id="5295771at2759"/>
<evidence type="ECO:0000313" key="7">
    <source>
        <dbReference type="EMBL" id="ODQ80690.1"/>
    </source>
</evidence>
<dbReference type="AlphaFoldDB" id="A0A1E3QSP5"/>
<name>A0A1E3QSP5_9ASCO</name>
<dbReference type="PANTHER" id="PTHR36959:SF2">
    <property type="entry name" value="ALTERED INHERITANCE OF MITOCHONDRIA PROTEIN 24, MITOCHONDRIAL"/>
    <property type="match status" value="1"/>
</dbReference>
<keyword evidence="5 6" id="KW-0496">Mitochondrion</keyword>
<organism evidence="7 8">
    <name type="scientific">Babjeviella inositovora NRRL Y-12698</name>
    <dbReference type="NCBI Taxonomy" id="984486"/>
    <lineage>
        <taxon>Eukaryota</taxon>
        <taxon>Fungi</taxon>
        <taxon>Dikarya</taxon>
        <taxon>Ascomycota</taxon>
        <taxon>Saccharomycotina</taxon>
        <taxon>Pichiomycetes</taxon>
        <taxon>Serinales incertae sedis</taxon>
        <taxon>Babjeviella</taxon>
    </lineage>
</organism>
<dbReference type="GO" id="GO:0007007">
    <property type="term" value="P:inner mitochondrial membrane organization"/>
    <property type="evidence" value="ECO:0007669"/>
    <property type="project" value="TreeGrafter"/>
</dbReference>
<gene>
    <name evidence="7" type="ORF">BABINDRAFT_7394</name>
</gene>
<dbReference type="RefSeq" id="XP_018986018.1">
    <property type="nucleotide sequence ID" value="XM_019132620.1"/>
</dbReference>
<comment type="subcellular location">
    <subcellularLocation>
        <location evidence="1 6">Mitochondrion</location>
    </subcellularLocation>
</comment>
<keyword evidence="4" id="KW-0809">Transit peptide</keyword>
<evidence type="ECO:0000256" key="3">
    <source>
        <dbReference type="ARBA" id="ARBA00013287"/>
    </source>
</evidence>
<dbReference type="Gene3D" id="3.60.160.10">
    <property type="entry name" value="Mitochondrial biogenesis AIM24"/>
    <property type="match status" value="1"/>
</dbReference>
<dbReference type="SUPFAM" id="SSF51219">
    <property type="entry name" value="TRAP-like"/>
    <property type="match status" value="1"/>
</dbReference>
<protein>
    <recommendedName>
        <fullName evidence="3 6">Altered inheritance of mitochondria protein 24, mitochondrial</fullName>
    </recommendedName>
</protein>
<evidence type="ECO:0000256" key="6">
    <source>
        <dbReference type="RuleBase" id="RU363045"/>
    </source>
</evidence>
<proteinExistence type="inferred from homology"/>
<dbReference type="GeneID" id="30150473"/>
<dbReference type="Pfam" id="PF01987">
    <property type="entry name" value="AIM24"/>
    <property type="match status" value="1"/>
</dbReference>
<dbReference type="InterPro" id="IPR036983">
    <property type="entry name" value="AIM24_sf"/>
</dbReference>
<evidence type="ECO:0000256" key="5">
    <source>
        <dbReference type="ARBA" id="ARBA00023128"/>
    </source>
</evidence>
<evidence type="ECO:0000313" key="8">
    <source>
        <dbReference type="Proteomes" id="UP000094336"/>
    </source>
</evidence>
<dbReference type="GO" id="GO:0005743">
    <property type="term" value="C:mitochondrial inner membrane"/>
    <property type="evidence" value="ECO:0007669"/>
    <property type="project" value="TreeGrafter"/>
</dbReference>
<comment type="similarity">
    <text evidence="2 6">Belongs to the AIM24 family.</text>
</comment>
<reference evidence="8" key="1">
    <citation type="submission" date="2016-05" db="EMBL/GenBank/DDBJ databases">
        <title>Comparative genomics of biotechnologically important yeasts.</title>
        <authorList>
            <consortium name="DOE Joint Genome Institute"/>
            <person name="Riley R."/>
            <person name="Haridas S."/>
            <person name="Wolfe K.H."/>
            <person name="Lopes M.R."/>
            <person name="Hittinger C.T."/>
            <person name="Goker M."/>
            <person name="Salamov A."/>
            <person name="Wisecaver J."/>
            <person name="Long T.M."/>
            <person name="Aerts A.L."/>
            <person name="Barry K."/>
            <person name="Choi C."/>
            <person name="Clum A."/>
            <person name="Coughlan A.Y."/>
            <person name="Deshpande S."/>
            <person name="Douglass A.P."/>
            <person name="Hanson S.J."/>
            <person name="Klenk H.-P."/>
            <person name="Labutti K."/>
            <person name="Lapidus A."/>
            <person name="Lindquist E."/>
            <person name="Lipzen A."/>
            <person name="Meier-Kolthoff J.P."/>
            <person name="Ohm R.A."/>
            <person name="Otillar R.P."/>
            <person name="Pangilinan J."/>
            <person name="Peng Y."/>
            <person name="Rokas A."/>
            <person name="Rosa C.A."/>
            <person name="Scheuner C."/>
            <person name="Sibirny A.A."/>
            <person name="Slot J.C."/>
            <person name="Stielow J.B."/>
            <person name="Sun H."/>
            <person name="Kurtzman C.P."/>
            <person name="Blackwell M."/>
            <person name="Grigoriev I.V."/>
            <person name="Jeffries T.W."/>
        </authorList>
    </citation>
    <scope>NUCLEOTIDE SEQUENCE [LARGE SCALE GENOMIC DNA]</scope>
    <source>
        <strain evidence="8">NRRL Y-12698</strain>
    </source>
</reference>
<sequence>MYIYRSSALSGIYGTSCVVRRFVQFGVADATQGNNVSEPINTLPTSTGNGPFAEMPKFSALGLPASLLSVLLPASGILNTRCGSIIAANGDLSQLTSEVVVHDWKRNPFLYQRVTASEQPMSLLVAPLISGASFATIHVKNQTWVVNNKDSIIAWSGSSLELSSANLRTLVSGKNLSNFTSISTSGQGTLAVSGQGQLFTMNLKSGESMLINPGSVIAHTVEAQEEASRIVFHRLKSQKFSFLIPEFSAVDKYVIRAKEFFTEFLAKIQEPTKDEPTMVEAIGSPTPAQLEEKHKADELLIRSSEHTTVTGSLFDKTKEMLKRSYNNFTKAEIYYEVNGPVTLLVQNNVSFAKENFSKQELTRVYETIREK</sequence>
<evidence type="ECO:0000256" key="1">
    <source>
        <dbReference type="ARBA" id="ARBA00004173"/>
    </source>
</evidence>